<proteinExistence type="predicted"/>
<name>A0A101LU82_PICGL</name>
<reference evidence="1" key="1">
    <citation type="journal article" date="2015" name="Genome Biol. Evol.">
        <title>Organellar Genomes of White Spruce (Picea glauca): Assembly and Annotation.</title>
        <authorList>
            <person name="Jackman S.D."/>
            <person name="Warren R.L."/>
            <person name="Gibb E.A."/>
            <person name="Vandervalk B.P."/>
            <person name="Mohamadi H."/>
            <person name="Chu J."/>
            <person name="Raymond A."/>
            <person name="Pleasance S."/>
            <person name="Coope R."/>
            <person name="Wildung M.R."/>
            <person name="Ritland C.E."/>
            <person name="Bousquet J."/>
            <person name="Jones S.J."/>
            <person name="Bohlmann J."/>
            <person name="Birol I."/>
        </authorList>
    </citation>
    <scope>NUCLEOTIDE SEQUENCE [LARGE SCALE GENOMIC DNA]</scope>
    <source>
        <tissue evidence="1">Flushing bud</tissue>
    </source>
</reference>
<keyword evidence="1" id="KW-0496">Mitochondrion</keyword>
<evidence type="ECO:0000313" key="3">
    <source>
        <dbReference type="EMBL" id="KUM51040.1"/>
    </source>
</evidence>
<dbReference type="EMBL" id="LKAM01000013">
    <property type="protein sequence ID" value="KUM46073.1"/>
    <property type="molecule type" value="Genomic_DNA"/>
</dbReference>
<organism evidence="1">
    <name type="scientific">Picea glauca</name>
    <name type="common">White spruce</name>
    <name type="synonym">Pinus glauca</name>
    <dbReference type="NCBI Taxonomy" id="3330"/>
    <lineage>
        <taxon>Eukaryota</taxon>
        <taxon>Viridiplantae</taxon>
        <taxon>Streptophyta</taxon>
        <taxon>Embryophyta</taxon>
        <taxon>Tracheophyta</taxon>
        <taxon>Spermatophyta</taxon>
        <taxon>Pinopsida</taxon>
        <taxon>Pinidae</taxon>
        <taxon>Conifers I</taxon>
        <taxon>Pinales</taxon>
        <taxon>Pinaceae</taxon>
        <taxon>Picea</taxon>
    </lineage>
</organism>
<sequence>MNVACIHDPFFTPLNSMMKCWITLQEKRPIHSLMDSLDTIRSASQRKIKIRLLPQQSGCLMLTMSCLLALRMHLLCSPR</sequence>
<protein>
    <submittedName>
        <fullName evidence="1">Uncharacterized protein</fullName>
    </submittedName>
</protein>
<comment type="caution">
    <text evidence="1">The sequence shown here is derived from an EMBL/GenBank/DDBJ whole genome shotgun (WGS) entry which is preliminary data.</text>
</comment>
<evidence type="ECO:0000313" key="1">
    <source>
        <dbReference type="EMBL" id="KUM45444.1"/>
    </source>
</evidence>
<geneLocation type="mitochondrion" evidence="1"/>
<gene>
    <name evidence="2" type="ORF">ABT39_MTgene1879</name>
    <name evidence="1" type="ORF">ABT39_MTgene2711</name>
    <name evidence="3" type="ORF">ABT39_MTgene886</name>
</gene>
<accession>A0A101LU82</accession>
<evidence type="ECO:0000313" key="2">
    <source>
        <dbReference type="EMBL" id="KUM46073.1"/>
    </source>
</evidence>
<dbReference type="AlphaFoldDB" id="A0A101LU82"/>
<dbReference type="EMBL" id="LKAM01000019">
    <property type="protein sequence ID" value="KUM45444.1"/>
    <property type="molecule type" value="Genomic_DNA"/>
</dbReference>
<dbReference type="EMBL" id="LKAM01000001">
    <property type="protein sequence ID" value="KUM51040.1"/>
    <property type="molecule type" value="Genomic_DNA"/>
</dbReference>